<proteinExistence type="predicted"/>
<dbReference type="InterPro" id="IPR011055">
    <property type="entry name" value="Dup_hybrid_motif"/>
</dbReference>
<feature type="domain" description="M23ase beta-sheet core" evidence="4">
    <location>
        <begin position="269"/>
        <end position="367"/>
    </location>
</feature>
<dbReference type="InterPro" id="IPR016047">
    <property type="entry name" value="M23ase_b-sheet_dom"/>
</dbReference>
<evidence type="ECO:0000259" key="5">
    <source>
        <dbReference type="Pfam" id="PF24568"/>
    </source>
</evidence>
<organism evidence="6 7">
    <name type="scientific">Enteroscipio rubneri</name>
    <dbReference type="NCBI Taxonomy" id="2070686"/>
    <lineage>
        <taxon>Bacteria</taxon>
        <taxon>Bacillati</taxon>
        <taxon>Actinomycetota</taxon>
        <taxon>Coriobacteriia</taxon>
        <taxon>Eggerthellales</taxon>
        <taxon>Eggerthellaceae</taxon>
        <taxon>Enteroscipio</taxon>
    </lineage>
</organism>
<keyword evidence="1 3" id="KW-0732">Signal</keyword>
<name>A0A2K2UCD8_9ACTN</name>
<keyword evidence="7" id="KW-1185">Reference proteome</keyword>
<dbReference type="InterPro" id="IPR050570">
    <property type="entry name" value="Cell_wall_metabolism_enzyme"/>
</dbReference>
<dbReference type="CDD" id="cd12797">
    <property type="entry name" value="M23_peptidase"/>
    <property type="match status" value="1"/>
</dbReference>
<dbReference type="OrthoDB" id="1099523at2"/>
<feature type="coiled-coil region" evidence="2">
    <location>
        <begin position="178"/>
        <end position="232"/>
    </location>
</feature>
<feature type="domain" description="Peptidoglycan hydrolase PcsB coiled-coil" evidence="5">
    <location>
        <begin position="89"/>
        <end position="155"/>
    </location>
</feature>
<dbReference type="Gene3D" id="2.70.70.10">
    <property type="entry name" value="Glucose Permease (Domain IIA)"/>
    <property type="match status" value="1"/>
</dbReference>
<evidence type="ECO:0000256" key="2">
    <source>
        <dbReference type="SAM" id="Coils"/>
    </source>
</evidence>
<dbReference type="EMBL" id="PPEK01000005">
    <property type="protein sequence ID" value="PNV67858.1"/>
    <property type="molecule type" value="Genomic_DNA"/>
</dbReference>
<dbReference type="RefSeq" id="WP_103264913.1">
    <property type="nucleotide sequence ID" value="NZ_CABMLE010000005.1"/>
</dbReference>
<dbReference type="Pfam" id="PF24568">
    <property type="entry name" value="CC_PcsB"/>
    <property type="match status" value="1"/>
</dbReference>
<gene>
    <name evidence="6" type="ORF">C2L71_06185</name>
</gene>
<dbReference type="AlphaFoldDB" id="A0A2K2UCD8"/>
<sequence length="371" mass="39146">MQNSNTKRTLFSSLLLALCALVAAAALAGLPLSPAYAVTSTEKQAEADLLFEKIDALQTDLNAANESYAGALERHDAAVAAMDEAQKRIDEAEARIDELQVRLGDRAVSLYKTGGSSSLLDVVLGSTTFEEFLTAWDMLERIADQDAALVQETKDVRAEAQAAHDEYAAQGQAATDEMQKASALMDEIEATQESLRAEADKITVEVAELQAQEELEAEAARQAAAAAEATKKGSSQGSSVVSGSGIFTHPCPSGSLTSPFGYREFTGSFHKGVDFGAAEGTPYYAADSGTVIYATYDGGYNGGAGNWIVIAHGNGLVTKYMHSSAVFVSVGQHVERGEHIGAVGNTGHSFGAHLHFQVEVNGAAVDPMRYL</sequence>
<evidence type="ECO:0000256" key="3">
    <source>
        <dbReference type="SAM" id="SignalP"/>
    </source>
</evidence>
<evidence type="ECO:0000313" key="7">
    <source>
        <dbReference type="Proteomes" id="UP000236197"/>
    </source>
</evidence>
<accession>A0A2K2UCD8</accession>
<evidence type="ECO:0000256" key="1">
    <source>
        <dbReference type="ARBA" id="ARBA00022729"/>
    </source>
</evidence>
<dbReference type="SUPFAM" id="SSF51261">
    <property type="entry name" value="Duplicated hybrid motif"/>
    <property type="match status" value="1"/>
</dbReference>
<dbReference type="Gene3D" id="6.10.250.3150">
    <property type="match status" value="1"/>
</dbReference>
<dbReference type="Proteomes" id="UP000236197">
    <property type="component" value="Unassembled WGS sequence"/>
</dbReference>
<dbReference type="PANTHER" id="PTHR21666:SF270">
    <property type="entry name" value="MUREIN HYDROLASE ACTIVATOR ENVC"/>
    <property type="match status" value="1"/>
</dbReference>
<feature type="chain" id="PRO_5038480976" evidence="3">
    <location>
        <begin position="29"/>
        <end position="371"/>
    </location>
</feature>
<dbReference type="Pfam" id="PF01551">
    <property type="entry name" value="Peptidase_M23"/>
    <property type="match status" value="1"/>
</dbReference>
<dbReference type="PANTHER" id="PTHR21666">
    <property type="entry name" value="PEPTIDASE-RELATED"/>
    <property type="match status" value="1"/>
</dbReference>
<dbReference type="GO" id="GO:0004222">
    <property type="term" value="F:metalloendopeptidase activity"/>
    <property type="evidence" value="ECO:0007669"/>
    <property type="project" value="TreeGrafter"/>
</dbReference>
<feature type="coiled-coil region" evidence="2">
    <location>
        <begin position="47"/>
        <end position="102"/>
    </location>
</feature>
<evidence type="ECO:0000313" key="6">
    <source>
        <dbReference type="EMBL" id="PNV67858.1"/>
    </source>
</evidence>
<keyword evidence="2" id="KW-0175">Coiled coil</keyword>
<evidence type="ECO:0000259" key="4">
    <source>
        <dbReference type="Pfam" id="PF01551"/>
    </source>
</evidence>
<comment type="caution">
    <text evidence="6">The sequence shown here is derived from an EMBL/GenBank/DDBJ whole genome shotgun (WGS) entry which is preliminary data.</text>
</comment>
<dbReference type="InterPro" id="IPR057309">
    <property type="entry name" value="PcsB_CC"/>
</dbReference>
<reference evidence="7" key="1">
    <citation type="submission" date="2018-01" db="EMBL/GenBank/DDBJ databases">
        <title>Rubneribacter badeniensis gen. nov., sp. nov., and Colonibacter rubneri, gen. nov., sp. nov., WGS of new members of the Eggerthellaceae.</title>
        <authorList>
            <person name="Danylec N."/>
            <person name="Stoll D.A."/>
            <person name="Doetsch A."/>
            <person name="Kulling S.E."/>
            <person name="Huch M."/>
        </authorList>
    </citation>
    <scope>NUCLEOTIDE SEQUENCE [LARGE SCALE GENOMIC DNA]</scope>
    <source>
        <strain evidence="7">ResAG-96</strain>
    </source>
</reference>
<feature type="signal peptide" evidence="3">
    <location>
        <begin position="1"/>
        <end position="28"/>
    </location>
</feature>
<protein>
    <submittedName>
        <fullName evidence="6">Peptidase M23</fullName>
    </submittedName>
</protein>